<name>A0A858R326_9PROT</name>
<dbReference type="InterPro" id="IPR010752">
    <property type="entry name" value="DUF1329"/>
</dbReference>
<dbReference type="AlphaFoldDB" id="A0A858R326"/>
<reference evidence="2" key="1">
    <citation type="submission" date="2020-04" db="EMBL/GenBank/DDBJ databases">
        <title>A desert anoxygenic phototrophic bacterium fixes CO2 using RubisCO under aerobic conditions.</title>
        <authorList>
            <person name="Tang K."/>
        </authorList>
    </citation>
    <scope>NUCLEOTIDE SEQUENCE [LARGE SCALE GENOMIC DNA]</scope>
    <source>
        <strain evidence="2">MIMtkB3</strain>
    </source>
</reference>
<dbReference type="KEGG" id="acru:HHL28_00465"/>
<accession>A0A858R326</accession>
<dbReference type="EMBL" id="CP051775">
    <property type="protein sequence ID" value="QJE71787.1"/>
    <property type="molecule type" value="Genomic_DNA"/>
</dbReference>
<evidence type="ECO:0000313" key="2">
    <source>
        <dbReference type="EMBL" id="QJE71787.1"/>
    </source>
</evidence>
<keyword evidence="3" id="KW-1185">Reference proteome</keyword>
<protein>
    <submittedName>
        <fullName evidence="2">DUF1329 domain-containing protein</fullName>
    </submittedName>
</protein>
<dbReference type="Pfam" id="PF07044">
    <property type="entry name" value="DUF1329"/>
    <property type="match status" value="1"/>
</dbReference>
<gene>
    <name evidence="2" type="ORF">HHL28_00465</name>
</gene>
<dbReference type="Gene3D" id="2.50.20.10">
    <property type="entry name" value="Lipoprotein localisation LolA/LolB/LppX"/>
    <property type="match status" value="1"/>
</dbReference>
<evidence type="ECO:0000256" key="1">
    <source>
        <dbReference type="SAM" id="SignalP"/>
    </source>
</evidence>
<dbReference type="Proteomes" id="UP000501891">
    <property type="component" value="Chromosome"/>
</dbReference>
<sequence>MFRLKAALFGGALAMAAAIPLAAPSLAQTAADLGKTLTPMGAIKAGNADGTIPEWTGGITKPPAGWQPGQLETDPFAADKPLFTIDAKNVDKYADKLPEGLKALIKQYPDTYKMPVYPTRRSAGYPQRIYDETIANATRAKLAAGGNGVEGAKEGVPFPIPTEGVQAVWNHLLRYRGLDTTRRVGQANPQVDGSFTMIMLEEKVKYLYQAPGGTTGNTSLFFLQEVVEPARLAGEILLVHETINQVAEPRSAWTYNPGQRRVRRAPNVGYDNPGTASDGLRTNDNFDMFSGAPDRYDWKLLGRQEMYVPYNSYKLHSKEATYNQIIKPRHINQDLARYELHRVWVVEATLKQGTSHVYAKRRFYIDEDSWQILVADHYDGRGQMWRVAESHGISYYAVPTYYTTLDTLYDLQSGRYTAIGFDNQEPPYKFDANLSTAEFSPDSLRRAGVR</sequence>
<keyword evidence="1" id="KW-0732">Signal</keyword>
<proteinExistence type="predicted"/>
<feature type="signal peptide" evidence="1">
    <location>
        <begin position="1"/>
        <end position="27"/>
    </location>
</feature>
<evidence type="ECO:0000313" key="3">
    <source>
        <dbReference type="Proteomes" id="UP000501891"/>
    </source>
</evidence>
<feature type="chain" id="PRO_5032710318" evidence="1">
    <location>
        <begin position="28"/>
        <end position="450"/>
    </location>
</feature>
<dbReference type="CDD" id="cd16329">
    <property type="entry name" value="LolA_like"/>
    <property type="match status" value="1"/>
</dbReference>
<organism evidence="2 3">
    <name type="scientific">Aerophototrophica crusticola</name>
    <dbReference type="NCBI Taxonomy" id="1709002"/>
    <lineage>
        <taxon>Bacteria</taxon>
        <taxon>Pseudomonadati</taxon>
        <taxon>Pseudomonadota</taxon>
        <taxon>Alphaproteobacteria</taxon>
        <taxon>Rhodospirillales</taxon>
        <taxon>Rhodospirillaceae</taxon>
        <taxon>Aerophototrophica</taxon>
    </lineage>
</organism>